<organism evidence="2 3">
    <name type="scientific">Westerdykella ornata</name>
    <dbReference type="NCBI Taxonomy" id="318751"/>
    <lineage>
        <taxon>Eukaryota</taxon>
        <taxon>Fungi</taxon>
        <taxon>Dikarya</taxon>
        <taxon>Ascomycota</taxon>
        <taxon>Pezizomycotina</taxon>
        <taxon>Dothideomycetes</taxon>
        <taxon>Pleosporomycetidae</taxon>
        <taxon>Pleosporales</taxon>
        <taxon>Sporormiaceae</taxon>
        <taxon>Westerdykella</taxon>
    </lineage>
</organism>
<dbReference type="RefSeq" id="XP_033650838.1">
    <property type="nucleotide sequence ID" value="XM_033801723.1"/>
</dbReference>
<sequence>MTAVIQIRETECLAEGKWRVMLTCDSRLIKCTLTDPFSLSEKARLKWILEDYPTKFPFDLDRVEDIIGEIQQYAESIVKQLSLREFVKEALVSCQPCTNVLIEIVECATSSAFHSLHWELLEPWLDIAGAQSVEVRILVSRVVLSAQDNYANGTIQKPSPRGDQGKYGPKIQRKYNILLVISRPRQRRDDIDPLLGAKALNDIICELFSGSTDAPVNLEIVRPGSWKAFESYIRERTESWWRAGGHGSWFDVVHFDVHGVIHNGSPGLLFLSASGKTLLRSADLVAEVLVRHMVPFVVLHACESAKATTQRTNLAKILVEHGIVRVVAMSYKLTATAAQIFVRTFYHHLLAGTAKSPLPALHAARSVLFTNQVRIGKLDQEVVLPDYLVPVMYVSADDTAAHASSDDVLSMPLPQVKLPEASQSFGMSFVDPRLTHDVLGREQDILEMEWLLLREGHPNIASITGPVGVGKTTLVQFLGNWWKKTRLVSNFKYWSLKHHAPTTVIRYLRAWDASRPTHDSQYPRLFIIDDIAAVTGTGLDDVQKHHLTEILTRYRNRRDLVILVSRIPVDWLRLEDYQEYQLKGLSNSDALALASRILNEIGWGSFLEERGTLDQMECFASRMDFNPLSIDFFLRGSKDHVDWMQRSGLVASAEFTWDRPDNILPDNPERLLHFLLLACVNDLHESEGLPQCRESFDYIRALYDGDDTRAQLVLLSLLPFCGIYCEDWYMTARHFWITRPGSTWTVPGEHYFRQFVTEKLLGPGWAEHIGSIATDDGTQYRCIRIHPVFINSLRLMVMLSPNLKSLSEKLWLHFVVHETTWAYLRTDWARWREWRRQVQMRAISLLTACTLGFNLAVLNDGRIVQPYYVHIILNLLWFTAIGSSTPALTPAMLSLKMEQLLDFVEKRLIAGKKDVCNIHNTDHVGANIDVTLRTCDALSNHFHEKAHQKSADILKRLVKQVALAARRDENWDHNERRFSLARCLATFSYCSLRRNEFKRAKKLASLALRCHKSGVSAQERVRGIGLRMKSYYILWIAAIFSEGSSSTVEWYAQEAKAALDDRNKITDVDFADIRPQLQLVEDLDCVLSSGDQEVRKYLSETPEAAKIRRIVEQGNIDAAKTALYKGIEKAQKTGNTTAEGAFHADLAEICMMLKDWLGASKHIEQLYLLFKMKDCGPWSVPHHYDPSDMYDLLYRYARYGSVFLRLRMFLPAMLFCWRALEAVGAVDGPDGAECPLPNDPNLSVDFSMTILRANLCILVGQPRKLISPEEFNALDDLGQELVTSQVQKNWPEFDLVGKDIATRLRRAYDVLEAPEVGGPPPSQPKPHDVISLTAIVMDLSRGENGEPKLDLGFRERGLERQTEWYDEADDPDLNAVEDLVAFSRGIVRPENPR</sequence>
<dbReference type="Gene3D" id="3.40.50.300">
    <property type="entry name" value="P-loop containing nucleotide triphosphate hydrolases"/>
    <property type="match status" value="1"/>
</dbReference>
<dbReference type="GeneID" id="54554898"/>
<dbReference type="InterPro" id="IPR024983">
    <property type="entry name" value="CHAT_dom"/>
</dbReference>
<protein>
    <recommendedName>
        <fullName evidence="1">CHAT domain-containing protein</fullName>
    </recommendedName>
</protein>
<feature type="domain" description="CHAT" evidence="1">
    <location>
        <begin position="248"/>
        <end position="372"/>
    </location>
</feature>
<evidence type="ECO:0000313" key="2">
    <source>
        <dbReference type="EMBL" id="KAF2273299.1"/>
    </source>
</evidence>
<gene>
    <name evidence="2" type="ORF">EI97DRAFT_469698</name>
</gene>
<dbReference type="EMBL" id="ML986511">
    <property type="protein sequence ID" value="KAF2273299.1"/>
    <property type="molecule type" value="Genomic_DNA"/>
</dbReference>
<name>A0A6A6JDN5_WESOR</name>
<proteinExistence type="predicted"/>
<keyword evidence="3" id="KW-1185">Reference proteome</keyword>
<dbReference type="InterPro" id="IPR027417">
    <property type="entry name" value="P-loop_NTPase"/>
</dbReference>
<dbReference type="Proteomes" id="UP000800097">
    <property type="component" value="Unassembled WGS sequence"/>
</dbReference>
<accession>A0A6A6JDN5</accession>
<reference evidence="2" key="1">
    <citation type="journal article" date="2020" name="Stud. Mycol.">
        <title>101 Dothideomycetes genomes: a test case for predicting lifestyles and emergence of pathogens.</title>
        <authorList>
            <person name="Haridas S."/>
            <person name="Albert R."/>
            <person name="Binder M."/>
            <person name="Bloem J."/>
            <person name="Labutti K."/>
            <person name="Salamov A."/>
            <person name="Andreopoulos B."/>
            <person name="Baker S."/>
            <person name="Barry K."/>
            <person name="Bills G."/>
            <person name="Bluhm B."/>
            <person name="Cannon C."/>
            <person name="Castanera R."/>
            <person name="Culley D."/>
            <person name="Daum C."/>
            <person name="Ezra D."/>
            <person name="Gonzalez J."/>
            <person name="Henrissat B."/>
            <person name="Kuo A."/>
            <person name="Liang C."/>
            <person name="Lipzen A."/>
            <person name="Lutzoni F."/>
            <person name="Magnuson J."/>
            <person name="Mondo S."/>
            <person name="Nolan M."/>
            <person name="Ohm R."/>
            <person name="Pangilinan J."/>
            <person name="Park H.-J."/>
            <person name="Ramirez L."/>
            <person name="Alfaro M."/>
            <person name="Sun H."/>
            <person name="Tritt A."/>
            <person name="Yoshinaga Y."/>
            <person name="Zwiers L.-H."/>
            <person name="Turgeon B."/>
            <person name="Goodwin S."/>
            <person name="Spatafora J."/>
            <person name="Crous P."/>
            <person name="Grigoriev I."/>
        </authorList>
    </citation>
    <scope>NUCLEOTIDE SEQUENCE</scope>
    <source>
        <strain evidence="2">CBS 379.55</strain>
    </source>
</reference>
<dbReference type="Pfam" id="PF12770">
    <property type="entry name" value="CHAT"/>
    <property type="match status" value="1"/>
</dbReference>
<dbReference type="OrthoDB" id="5303793at2759"/>
<evidence type="ECO:0000313" key="3">
    <source>
        <dbReference type="Proteomes" id="UP000800097"/>
    </source>
</evidence>
<dbReference type="SUPFAM" id="SSF52540">
    <property type="entry name" value="P-loop containing nucleoside triphosphate hydrolases"/>
    <property type="match status" value="1"/>
</dbReference>
<evidence type="ECO:0000259" key="1">
    <source>
        <dbReference type="Pfam" id="PF12770"/>
    </source>
</evidence>
<dbReference type="CDD" id="cd00882">
    <property type="entry name" value="Ras_like_GTPase"/>
    <property type="match status" value="1"/>
</dbReference>